<protein>
    <recommendedName>
        <fullName evidence="5">Transmembrane protein</fullName>
    </recommendedName>
</protein>
<feature type="compositionally biased region" description="Low complexity" evidence="1">
    <location>
        <begin position="89"/>
        <end position="109"/>
    </location>
</feature>
<keyword evidence="2" id="KW-1133">Transmembrane helix</keyword>
<feature type="region of interest" description="Disordered" evidence="1">
    <location>
        <begin position="1"/>
        <end position="57"/>
    </location>
</feature>
<evidence type="ECO:0008006" key="5">
    <source>
        <dbReference type="Google" id="ProtNLM"/>
    </source>
</evidence>
<feature type="compositionally biased region" description="Low complexity" evidence="1">
    <location>
        <begin position="304"/>
        <end position="325"/>
    </location>
</feature>
<dbReference type="AlphaFoldDB" id="A0AAV0UJR9"/>
<feature type="transmembrane region" description="Helical" evidence="2">
    <location>
        <begin position="915"/>
        <end position="934"/>
    </location>
</feature>
<dbReference type="Proteomes" id="UP001162031">
    <property type="component" value="Unassembled WGS sequence"/>
</dbReference>
<feature type="region of interest" description="Disordered" evidence="1">
    <location>
        <begin position="596"/>
        <end position="808"/>
    </location>
</feature>
<evidence type="ECO:0000256" key="1">
    <source>
        <dbReference type="SAM" id="MobiDB-lite"/>
    </source>
</evidence>
<keyword evidence="2" id="KW-0812">Transmembrane</keyword>
<feature type="compositionally biased region" description="Polar residues" evidence="1">
    <location>
        <begin position="710"/>
        <end position="719"/>
    </location>
</feature>
<gene>
    <name evidence="3" type="ORF">HBR001_LOCUS6525</name>
</gene>
<feature type="transmembrane region" description="Helical" evidence="2">
    <location>
        <begin position="1020"/>
        <end position="1041"/>
    </location>
</feature>
<feature type="compositionally biased region" description="Polar residues" evidence="1">
    <location>
        <begin position="682"/>
        <end position="700"/>
    </location>
</feature>
<feature type="compositionally biased region" description="Polar residues" evidence="1">
    <location>
        <begin position="361"/>
        <end position="388"/>
    </location>
</feature>
<comment type="caution">
    <text evidence="3">The sequence shown here is derived from an EMBL/GenBank/DDBJ whole genome shotgun (WGS) entry which is preliminary data.</text>
</comment>
<evidence type="ECO:0000256" key="2">
    <source>
        <dbReference type="SAM" id="Phobius"/>
    </source>
</evidence>
<feature type="compositionally biased region" description="Basic and acidic residues" evidence="1">
    <location>
        <begin position="523"/>
        <end position="533"/>
    </location>
</feature>
<keyword evidence="4" id="KW-1185">Reference proteome</keyword>
<organism evidence="3 4">
    <name type="scientific">Hyaloperonospora brassicae</name>
    <name type="common">Brassica downy mildew</name>
    <name type="synonym">Peronospora brassicae</name>
    <dbReference type="NCBI Taxonomy" id="162125"/>
    <lineage>
        <taxon>Eukaryota</taxon>
        <taxon>Sar</taxon>
        <taxon>Stramenopiles</taxon>
        <taxon>Oomycota</taxon>
        <taxon>Peronosporomycetes</taxon>
        <taxon>Peronosporales</taxon>
        <taxon>Peronosporaceae</taxon>
        <taxon>Hyaloperonospora</taxon>
    </lineage>
</organism>
<feature type="transmembrane region" description="Helical" evidence="2">
    <location>
        <begin position="888"/>
        <end position="908"/>
    </location>
</feature>
<proteinExistence type="predicted"/>
<evidence type="ECO:0000313" key="4">
    <source>
        <dbReference type="Proteomes" id="UP001162031"/>
    </source>
</evidence>
<accession>A0AAV0UJR9</accession>
<reference evidence="3" key="1">
    <citation type="submission" date="2022-12" db="EMBL/GenBank/DDBJ databases">
        <authorList>
            <person name="Webb A."/>
        </authorList>
    </citation>
    <scope>NUCLEOTIDE SEQUENCE</scope>
    <source>
        <strain evidence="3">Hp1</strain>
    </source>
</reference>
<feature type="compositionally biased region" description="Basic residues" evidence="1">
    <location>
        <begin position="790"/>
        <end position="800"/>
    </location>
</feature>
<feature type="region of interest" description="Disordered" evidence="1">
    <location>
        <begin position="78"/>
        <end position="126"/>
    </location>
</feature>
<feature type="compositionally biased region" description="Polar residues" evidence="1">
    <location>
        <begin position="614"/>
        <end position="628"/>
    </location>
</feature>
<feature type="compositionally biased region" description="Low complexity" evidence="1">
    <location>
        <begin position="441"/>
        <end position="462"/>
    </location>
</feature>
<feature type="region of interest" description="Disordered" evidence="1">
    <location>
        <begin position="269"/>
        <end position="577"/>
    </location>
</feature>
<dbReference type="EMBL" id="CANTFL010001264">
    <property type="protein sequence ID" value="CAI5735546.1"/>
    <property type="molecule type" value="Genomic_DNA"/>
</dbReference>
<evidence type="ECO:0000313" key="3">
    <source>
        <dbReference type="EMBL" id="CAI5735546.1"/>
    </source>
</evidence>
<feature type="compositionally biased region" description="Basic and acidic residues" evidence="1">
    <location>
        <begin position="767"/>
        <end position="789"/>
    </location>
</feature>
<sequence length="1126" mass="121658">MDTDDESTMMYFLPDGIADDSPRKKTQAKASFGAIGGRSAPTERDSSTATFRGDPAHILTASVAPNLRSNTRSRELYAHRRPALETSPFGSNGSSIASNSPSSFFPSNLGGEGHGPRVSGDFGDSGRSILRSSGHFGVGRPYGSRLSADTEAMRLRTSVFDREQKAAKSFVSAQREFERSTGVTGSYGTVAQHYYRGEISTPCLNTRESDASCILTTTKTWPVSGTTSQPRRLLRRPPGLAGPPGLEESSMVNGAQSYMNVRGGSNLIQSPAYQTQSDPYHYPTPSRVAGGRASSTDYLSGKDQGNQSLPYSSSSSSGAYGNSLSHDQTHRRAAPNRESVEPNTHSVKVRQVDGRHARQAAGSSSAMHDSRTPTTSRRVDVQSMSKTPWSLKKARHDRNKSEGSSNLRVNALEFSTDAMNVLRPRSPARPNRSDRWRDTASPMTASSSSSNENYRSSSDSSGPRGGGRYQASNNGESSPMLGTVSKESRVMETASRAKTPGSLVTSRHVESDSPVESATLESCKPRRHEESKVPSRGTSTMTSARVSEKGAGITGRQVYRKKKRTGESSKDVTVPDEVAPTFASAPLSLHTVEASSEGITTGGGLYKHGKNSARDTASSVSPKTSETISDMDDIAEPDSTTVKRTVGKHGESASSRGVDAADDDKGISLVAGSSHGTPAADSANSTERGQLSCPSTSYSDGTKEPCILQSDATRATVSVDQELGKPKKSGRKEAVLAVPRTENSNSRATTAAVVASLFPGSPSAANVDKEDRAKEHNNEKTKKEKTEKKKTSRAKKHKRQPSLVPAAADATQPDNLVVNAQEETPKVLSPKSLLLFALITRILRIWGSAAYSAGQPAFVRIRNGYARVVEWFDANGPFAAALSYVESVLAMVVSMLLLFSLHAVSWFIHIHRVAFRAIVTHHHIGFSFAFLYGFPYLVQHVFPWAPPWAPVCLWYAFLVQLFCTNGPTAIVTTFRVIIPLVFLIEGISHHSFLLDLNGAELLLTSFIISALKTSSLCSPIFFLSLATQCLLAVFLGSELIVQWLQLALALYSLHAMAASDDEWIGIREEEDDLSCRLVSMHHSIATYNHRPAPSGPVSVQKTKRPDLRALAYARGRKARQWSPFSR</sequence>
<feature type="compositionally biased region" description="Low complexity" evidence="1">
    <location>
        <begin position="236"/>
        <end position="246"/>
    </location>
</feature>
<keyword evidence="2" id="KW-0472">Membrane</keyword>
<feature type="compositionally biased region" description="Polar residues" evidence="1">
    <location>
        <begin position="269"/>
        <end position="278"/>
    </location>
</feature>
<name>A0AAV0UJR9_HYABA</name>
<feature type="transmembrane region" description="Helical" evidence="2">
    <location>
        <begin position="954"/>
        <end position="984"/>
    </location>
</feature>
<feature type="region of interest" description="Disordered" evidence="1">
    <location>
        <begin position="222"/>
        <end position="250"/>
    </location>
</feature>
<feature type="compositionally biased region" description="Polar residues" evidence="1">
    <location>
        <begin position="536"/>
        <end position="545"/>
    </location>
</feature>